<feature type="transmembrane region" description="Helical" evidence="7">
    <location>
        <begin position="50"/>
        <end position="71"/>
    </location>
</feature>
<keyword evidence="5 7" id="KW-0472">Membrane</keyword>
<feature type="transmembrane region" description="Helical" evidence="7">
    <location>
        <begin position="910"/>
        <end position="931"/>
    </location>
</feature>
<dbReference type="GO" id="GO:0003824">
    <property type="term" value="F:catalytic activity"/>
    <property type="evidence" value="ECO:0007669"/>
    <property type="project" value="InterPro"/>
</dbReference>
<sequence length="1616" mass="177833">MAPANGDAAKSSSSQDGSAAPKNKRNRPQYHPFTQQQLPACKPILAPQTVIPALLFVGIIFIPIGLGCIAASNRVVEVDYQYETSCVPGYMLDNKVAYIQDPSIDKTCTRILKVPKDMKQPIYIYYQLDKFYQNHRRYVKSRNDKQLRSPKEVNNTQYCKPEATEHGSPVVPCGLVAWSLFNDTYSFARGNELLMVNKRGISWRSEREDIFGKQVFPRNFQNGTLIGGGTLDPTIPLSRQEDLIVWMRTAALPTFRKLYGRIEVDLHADELITVTMQNNYNTYSFGGKKTLVLSTAGVLGGKNGFLGHGYVVVGLACLLLALLLTLLYLVFPLQYGQSAGLSLCIRSCIWNDRNGFCLLQERGAHSAAAAFVPNCTMTTFACLDGELMYRLKPAPATFLQGFTVYSSTLYVCKFLASSFPIMAKEKAASFLSSILGGGGGSPPEPAATVQSITIYPIKSCRGISVPQATITATGFGWDWHWMVVNAKGRAVTQRVEPSLAVVEGTLLKSEQHVTSIHFAVIRAPGMDPLKIPLADAEHTTIDDVSVWEWSGSAYDEGAEAAEWFSSYFGKPSRLVRFKEAFLELLHHHFSLSKTSSSSLQDWSIGTFSSPGTTMPPVNSDAAGPSSIQNDHPFTQQQLPACKFILTPCIAIVASAFVGISFILIGLACIATSNKVVEVVDRYETACVPDYMRNNAVAYIQNPSEDKSCTRVLKVPKDMKKPIYIYYRIDKFYQNYRWYARSRSMRQLRNPKRAKDTKHCKPEASVYDGSPIVPCGLVAWSLFNDTYSFAHGNETLRVNKQGISWRSERDHLYGKDVYPRNFQSKGLIGGGTLDPSKPLSEQEDLMVWMRTAALPTFRKLYGRIEVDLHAGDLIQVAVQNNYNTYSFGGKKAVVLSTAGVLGGKSSFLGRAYLVVGAACLGLALLLTLLGLLCPAPRPAAPPDPTMAKAASFLSSLLGGGDAGRPAATVTSVFVYPIKSCRGISVPQAPITATVIRAPGMEPLKIPLASECATIYDVSVWEWSGSAYDEGAEAAGWFSTFFGNPTRLVRFKEESETRLTDPNYARGYKVMFSDGFPFLITSQGSLDTLNGILKEPIPINRFRPKNIETKKIQYYDVHHLLQQANIDKKFNSFCWLTQVPTINQDTGIPSATEPTETLQTYRSGEVLLPSHKNKRQVYLGQNAVCKESLSANAEGRIIKRGAARDGVLHPPLSVAGRQAPIPAPITSLITTGQPGPTDRGGDKPVAMEKAASFLSSLLAGGGGDGEPAATVKSILIYPIKSCRGMAVPQAPISATGFRWDRQWVVVNAKGRAYTQRVEPKLALVQPELPPEAFAEAWQPTPDDHMGILLWTRFSDSLSASSALRCALFAVRFPYSVSKETPKDMLFIRISPNLAVITAPGMDPLKIPLAAEHATIDDVSVWEWSGSAYDEGDEAAEWFSTYFEKPSRLVRFKEASETRPTDPDYAQGYKIMFTDCFPFLIASQGSLDALNEILKEPVPMNRFRPNILVDGCHPYSEDLWKTIKINNLTFLGVKLCNRCKVPTINQDNGIPGTEPTETLLTFRSDEVLRPSHKNKRQVYFGQNLVCKESLSGKGKGKIIKVGDPVYVLRSFASSNESPA</sequence>
<dbReference type="GO" id="GO:0005783">
    <property type="term" value="C:endoplasmic reticulum"/>
    <property type="evidence" value="ECO:0007669"/>
    <property type="project" value="TreeGrafter"/>
</dbReference>
<protein>
    <submittedName>
        <fullName evidence="9">ALA-interacting subunit 5</fullName>
    </submittedName>
</protein>
<accession>A0A1E5V216</accession>
<dbReference type="InterPro" id="IPR005303">
    <property type="entry name" value="MOCOS_middle"/>
</dbReference>
<evidence type="ECO:0000256" key="7">
    <source>
        <dbReference type="SAM" id="Phobius"/>
    </source>
</evidence>
<comment type="caution">
    <text evidence="9">The sequence shown here is derived from an EMBL/GenBank/DDBJ whole genome shotgun (WGS) entry which is preliminary data.</text>
</comment>
<dbReference type="InterPro" id="IPR005302">
    <property type="entry name" value="MoCF_Sase_C"/>
</dbReference>
<evidence type="ECO:0000256" key="1">
    <source>
        <dbReference type="ARBA" id="ARBA00004370"/>
    </source>
</evidence>
<comment type="subcellular location">
    <subcellularLocation>
        <location evidence="1">Membrane</location>
    </subcellularLocation>
</comment>
<evidence type="ECO:0000256" key="5">
    <source>
        <dbReference type="ARBA" id="ARBA00023136"/>
    </source>
</evidence>
<dbReference type="PANTHER" id="PTHR10926:SF27">
    <property type="entry name" value="ALA-INTERACTING SUBUNIT"/>
    <property type="match status" value="1"/>
</dbReference>
<evidence type="ECO:0000259" key="8">
    <source>
        <dbReference type="PROSITE" id="PS51340"/>
    </source>
</evidence>
<dbReference type="InterPro" id="IPR011037">
    <property type="entry name" value="Pyrv_Knase-like_insert_dom_sf"/>
</dbReference>
<dbReference type="SUPFAM" id="SSF141673">
    <property type="entry name" value="MOSC N-terminal domain-like"/>
    <property type="match status" value="4"/>
</dbReference>
<comment type="similarity">
    <text evidence="2">Belongs to the CDC50/LEM3 family.</text>
</comment>
<dbReference type="STRING" id="888268.A0A1E5V216"/>
<dbReference type="PROSITE" id="PS51340">
    <property type="entry name" value="MOSC"/>
    <property type="match status" value="1"/>
</dbReference>
<organism evidence="9 10">
    <name type="scientific">Dichanthelium oligosanthes</name>
    <dbReference type="NCBI Taxonomy" id="888268"/>
    <lineage>
        <taxon>Eukaryota</taxon>
        <taxon>Viridiplantae</taxon>
        <taxon>Streptophyta</taxon>
        <taxon>Embryophyta</taxon>
        <taxon>Tracheophyta</taxon>
        <taxon>Spermatophyta</taxon>
        <taxon>Magnoliopsida</taxon>
        <taxon>Liliopsida</taxon>
        <taxon>Poales</taxon>
        <taxon>Poaceae</taxon>
        <taxon>PACMAD clade</taxon>
        <taxon>Panicoideae</taxon>
        <taxon>Panicodae</taxon>
        <taxon>Paniceae</taxon>
        <taxon>Dichantheliinae</taxon>
        <taxon>Dichanthelium</taxon>
    </lineage>
</organism>
<feature type="domain" description="MOSC" evidence="8">
    <location>
        <begin position="1444"/>
        <end position="1605"/>
    </location>
</feature>
<dbReference type="Pfam" id="PF03476">
    <property type="entry name" value="MOSC_N"/>
    <property type="match status" value="4"/>
</dbReference>
<dbReference type="PANTHER" id="PTHR10926">
    <property type="entry name" value="CELL CYCLE CONTROL PROTEIN 50"/>
    <property type="match status" value="1"/>
</dbReference>
<feature type="region of interest" description="Disordered" evidence="6">
    <location>
        <begin position="1"/>
        <end position="30"/>
    </location>
</feature>
<dbReference type="GO" id="GO:0005794">
    <property type="term" value="C:Golgi apparatus"/>
    <property type="evidence" value="ECO:0007669"/>
    <property type="project" value="TreeGrafter"/>
</dbReference>
<reference evidence="9 10" key="1">
    <citation type="submission" date="2016-09" db="EMBL/GenBank/DDBJ databases">
        <title>The draft genome of Dichanthelium oligosanthes: A C3 panicoid grass species.</title>
        <authorList>
            <person name="Studer A.J."/>
            <person name="Schnable J.C."/>
            <person name="Brutnell T.P."/>
        </authorList>
    </citation>
    <scope>NUCLEOTIDE SEQUENCE [LARGE SCALE GENOMIC DNA]</scope>
    <source>
        <strain evidence="10">cv. Kellogg 1175</strain>
        <tissue evidence="9">Leaf</tissue>
    </source>
</reference>
<dbReference type="SUPFAM" id="SSF50800">
    <property type="entry name" value="PK beta-barrel domain-like"/>
    <property type="match status" value="1"/>
</dbReference>
<evidence type="ECO:0000256" key="4">
    <source>
        <dbReference type="ARBA" id="ARBA00022989"/>
    </source>
</evidence>
<keyword evidence="10" id="KW-1185">Reference proteome</keyword>
<evidence type="ECO:0000256" key="2">
    <source>
        <dbReference type="ARBA" id="ARBA00009457"/>
    </source>
</evidence>
<keyword evidence="3 7" id="KW-0812">Transmembrane</keyword>
<feature type="transmembrane region" description="Helical" evidence="7">
    <location>
        <begin position="310"/>
        <end position="331"/>
    </location>
</feature>
<dbReference type="GO" id="GO:0032787">
    <property type="term" value="P:monocarboxylic acid metabolic process"/>
    <property type="evidence" value="ECO:0007669"/>
    <property type="project" value="UniProtKB-ARBA"/>
</dbReference>
<dbReference type="EMBL" id="LWDX02054666">
    <property type="protein sequence ID" value="OEL19107.1"/>
    <property type="molecule type" value="Genomic_DNA"/>
</dbReference>
<evidence type="ECO:0000256" key="6">
    <source>
        <dbReference type="SAM" id="MobiDB-lite"/>
    </source>
</evidence>
<feature type="transmembrane region" description="Helical" evidence="7">
    <location>
        <begin position="643"/>
        <end position="669"/>
    </location>
</feature>
<gene>
    <name evidence="9" type="ORF">BAE44_0019885</name>
</gene>
<dbReference type="Pfam" id="PF03381">
    <property type="entry name" value="CDC50"/>
    <property type="match status" value="2"/>
</dbReference>
<dbReference type="GO" id="GO:0005886">
    <property type="term" value="C:plasma membrane"/>
    <property type="evidence" value="ECO:0007669"/>
    <property type="project" value="TreeGrafter"/>
</dbReference>
<dbReference type="GO" id="GO:0030151">
    <property type="term" value="F:molybdenum ion binding"/>
    <property type="evidence" value="ECO:0007669"/>
    <property type="project" value="InterPro"/>
</dbReference>
<dbReference type="OrthoDB" id="17255at2759"/>
<keyword evidence="4 7" id="KW-1133">Transmembrane helix</keyword>
<evidence type="ECO:0000313" key="10">
    <source>
        <dbReference type="Proteomes" id="UP000095767"/>
    </source>
</evidence>
<dbReference type="GO" id="GO:0030170">
    <property type="term" value="F:pyridoxal phosphate binding"/>
    <property type="evidence" value="ECO:0007669"/>
    <property type="project" value="InterPro"/>
</dbReference>
<dbReference type="Pfam" id="PF03473">
    <property type="entry name" value="MOSC"/>
    <property type="match status" value="1"/>
</dbReference>
<dbReference type="Proteomes" id="UP000095767">
    <property type="component" value="Unassembled WGS sequence"/>
</dbReference>
<evidence type="ECO:0000256" key="3">
    <source>
        <dbReference type="ARBA" id="ARBA00022692"/>
    </source>
</evidence>
<name>A0A1E5V216_9POAL</name>
<evidence type="ECO:0000313" key="9">
    <source>
        <dbReference type="EMBL" id="OEL19107.1"/>
    </source>
</evidence>
<dbReference type="InterPro" id="IPR005045">
    <property type="entry name" value="CDC50/LEM3_fam"/>
</dbReference>
<proteinExistence type="inferred from homology"/>